<dbReference type="InterPro" id="IPR049449">
    <property type="entry name" value="TesB_ACOT8-like_N"/>
</dbReference>
<dbReference type="EMBL" id="MTBP01000001">
    <property type="protein sequence ID" value="POM26692.1"/>
    <property type="molecule type" value="Genomic_DNA"/>
</dbReference>
<dbReference type="SUPFAM" id="SSF54637">
    <property type="entry name" value="Thioesterase/thiol ester dehydrase-isomerase"/>
    <property type="match status" value="1"/>
</dbReference>
<keyword evidence="4" id="KW-1185">Reference proteome</keyword>
<dbReference type="InterPro" id="IPR042171">
    <property type="entry name" value="Acyl-CoA_hotdog"/>
</dbReference>
<dbReference type="Pfam" id="PF20789">
    <property type="entry name" value="4HBT_3C"/>
    <property type="match status" value="1"/>
</dbReference>
<evidence type="ECO:0000259" key="1">
    <source>
        <dbReference type="Pfam" id="PF13622"/>
    </source>
</evidence>
<accession>A0A2P4UNT5</accession>
<feature type="domain" description="Acyl-CoA thioesterase-like C-terminal" evidence="2">
    <location>
        <begin position="130"/>
        <end position="255"/>
    </location>
</feature>
<dbReference type="Pfam" id="PF13622">
    <property type="entry name" value="4HBT_3"/>
    <property type="match status" value="1"/>
</dbReference>
<sequence>MAFYEPLGDGRFRSTSATAGPWSAASQHAGPVAALLGRAFERHDAVPGLRVARVTIEILNPVPVDEVAVAVRVVRPGRRVQLLEGTLSHAGRTIVRASAWRVAEAPVGLGPIVNAPAPPPLPPTTPPLELWPGTHADGYMSVMEWRHTHGSFATPGPAAAWVRATIPLVPGEDDSPLVRTLVAADSGSGLAGEIDYSHHLAINTDLTVALHRDPAGEWIFMDGRMQATPGGSALADTELADPSGPIGRALQTLLVH</sequence>
<evidence type="ECO:0000259" key="2">
    <source>
        <dbReference type="Pfam" id="PF20789"/>
    </source>
</evidence>
<evidence type="ECO:0000313" key="3">
    <source>
        <dbReference type="EMBL" id="POM26692.1"/>
    </source>
</evidence>
<protein>
    <recommendedName>
        <fullName evidence="5">Thioesterase family protein</fullName>
    </recommendedName>
</protein>
<reference evidence="3 4" key="1">
    <citation type="journal article" date="2017" name="Chemistry">
        <title>Isolation, Biosynthesis and Chemical Modifications of Rubterolones A-F: Rare Tropolone Alkaloids from Actinomadura sp. 5-2.</title>
        <authorList>
            <person name="Guo H."/>
            <person name="Benndorf R."/>
            <person name="Leichnitz D."/>
            <person name="Klassen J.L."/>
            <person name="Vollmers J."/>
            <person name="Gorls H."/>
            <person name="Steinacker M."/>
            <person name="Weigel C."/>
            <person name="Dahse H.M."/>
            <person name="Kaster A.K."/>
            <person name="de Beer Z.W."/>
            <person name="Poulsen M."/>
            <person name="Beemelmanns C."/>
        </authorList>
    </citation>
    <scope>NUCLEOTIDE SEQUENCE [LARGE SCALE GENOMIC DNA]</scope>
    <source>
        <strain evidence="3 4">5-2</strain>
    </source>
</reference>
<feature type="domain" description="Acyl-CoA thioesterase-like N-terminal HotDog" evidence="1">
    <location>
        <begin position="19"/>
        <end position="101"/>
    </location>
</feature>
<comment type="caution">
    <text evidence="3">The sequence shown here is derived from an EMBL/GenBank/DDBJ whole genome shotgun (WGS) entry which is preliminary data.</text>
</comment>
<evidence type="ECO:0000313" key="4">
    <source>
        <dbReference type="Proteomes" id="UP000242367"/>
    </source>
</evidence>
<evidence type="ECO:0008006" key="5">
    <source>
        <dbReference type="Google" id="ProtNLM"/>
    </source>
</evidence>
<dbReference type="Gene3D" id="2.40.160.210">
    <property type="entry name" value="Acyl-CoA thioesterase, double hotdog domain"/>
    <property type="match status" value="1"/>
</dbReference>
<dbReference type="InterPro" id="IPR029069">
    <property type="entry name" value="HotDog_dom_sf"/>
</dbReference>
<name>A0A2P4UNT5_9ACTN</name>
<proteinExistence type="predicted"/>
<dbReference type="RefSeq" id="WP_103561621.1">
    <property type="nucleotide sequence ID" value="NZ_MTBP01000001.1"/>
</dbReference>
<dbReference type="AlphaFoldDB" id="A0A2P4UNT5"/>
<organism evidence="3 4">
    <name type="scientific">Actinomadura rubteroloni</name>
    <dbReference type="NCBI Taxonomy" id="1926885"/>
    <lineage>
        <taxon>Bacteria</taxon>
        <taxon>Bacillati</taxon>
        <taxon>Actinomycetota</taxon>
        <taxon>Actinomycetes</taxon>
        <taxon>Streptosporangiales</taxon>
        <taxon>Thermomonosporaceae</taxon>
        <taxon>Actinomadura</taxon>
    </lineage>
</organism>
<dbReference type="InterPro" id="IPR049450">
    <property type="entry name" value="ACOT8-like_C"/>
</dbReference>
<gene>
    <name evidence="3" type="ORF">BTM25_10960</name>
</gene>
<dbReference type="Proteomes" id="UP000242367">
    <property type="component" value="Unassembled WGS sequence"/>
</dbReference>